<name>A0A7J6LJV3_PERCH</name>
<keyword evidence="3" id="KW-0687">Ribonucleoprotein</keyword>
<organism evidence="6 7">
    <name type="scientific">Perkinsus chesapeaki</name>
    <name type="common">Clam parasite</name>
    <name type="synonym">Perkinsus andrewsi</name>
    <dbReference type="NCBI Taxonomy" id="330153"/>
    <lineage>
        <taxon>Eukaryota</taxon>
        <taxon>Sar</taxon>
        <taxon>Alveolata</taxon>
        <taxon>Perkinsozoa</taxon>
        <taxon>Perkinsea</taxon>
        <taxon>Perkinsida</taxon>
        <taxon>Perkinsidae</taxon>
        <taxon>Perkinsus</taxon>
    </lineage>
</organism>
<evidence type="ECO:0000256" key="2">
    <source>
        <dbReference type="ARBA" id="ARBA00022980"/>
    </source>
</evidence>
<feature type="region of interest" description="Disordered" evidence="4">
    <location>
        <begin position="325"/>
        <end position="351"/>
    </location>
</feature>
<dbReference type="GO" id="GO:0022625">
    <property type="term" value="C:cytosolic large ribosomal subunit"/>
    <property type="evidence" value="ECO:0007669"/>
    <property type="project" value="TreeGrafter"/>
</dbReference>
<dbReference type="GO" id="GO:0019843">
    <property type="term" value="F:rRNA binding"/>
    <property type="evidence" value="ECO:0007669"/>
    <property type="project" value="InterPro"/>
</dbReference>
<feature type="domain" description="Large ribosomal subunit protein uL6 alpha-beta" evidence="5">
    <location>
        <begin position="375"/>
        <end position="443"/>
    </location>
</feature>
<feature type="domain" description="Large ribosomal subunit protein uL6 alpha-beta" evidence="5">
    <location>
        <begin position="456"/>
        <end position="535"/>
    </location>
</feature>
<evidence type="ECO:0000256" key="3">
    <source>
        <dbReference type="ARBA" id="ARBA00023274"/>
    </source>
</evidence>
<dbReference type="FunFam" id="3.90.930.12:FF:000004">
    <property type="entry name" value="60S ribosomal protein L9"/>
    <property type="match status" value="1"/>
</dbReference>
<dbReference type="SUPFAM" id="SSF56053">
    <property type="entry name" value="Ribosomal protein L6"/>
    <property type="match status" value="2"/>
</dbReference>
<sequence>MSPTMSHQEDPKQPSTAEAAADSSHPTPAPEGGGSGITSPAAVTPPLQEEGNNNSGRRADFPKGDPSFTPYAAMYDLMATKRGDTEPSELPPQQSRIPNYPNPDPTKNTYFTFPLVSADTCIVSDLDTPANELPDIASDKPLTGTSLCTFTGHQPIHVIIKDQQDEYFMDVLIAHRCLSPVWADYIAPDEEIPQQTAVMSQLKKRMSRISSTDSMDFVSCHSYTWELDSDAASSSSSDEVVSVVEVVDAIDKKGDNGKTDKVNVYVDQVLVTRKVKMRKRDVVLSPFRLAKKAWSKAFMPCYAGRPSGMRRSQSLNNLGTVSEPRHVKHHHNNNSKHHQDGSDGGDKVNNDIEEDYHRTEKANRRVSDNTDNVIKVTLKSRHIVVSGKYGKLERTFRHIPVDMKLVDDGRRITVEMWFGLTKSKACIRTVCSHIENMIVGVRQRYQYKLRFVYAHFPINSNITNNGSTIEIRNFLGEKVVRTVDMMPGVTVRKSDDVKDEVIVEGADLELVSRSAALIHQSTLVRHKDIRKFLDGIYVTESGVIDQFEDE</sequence>
<dbReference type="PANTHER" id="PTHR11655:SF16">
    <property type="entry name" value="60S RIBOSOMAL PROTEIN L9"/>
    <property type="match status" value="1"/>
</dbReference>
<feature type="region of interest" description="Disordered" evidence="4">
    <location>
        <begin position="82"/>
        <end position="102"/>
    </location>
</feature>
<evidence type="ECO:0000313" key="6">
    <source>
        <dbReference type="EMBL" id="KAF4659554.1"/>
    </source>
</evidence>
<dbReference type="InterPro" id="IPR036789">
    <property type="entry name" value="Ribosomal_uL6-like_a/b-dom_sf"/>
</dbReference>
<dbReference type="GO" id="GO:0003735">
    <property type="term" value="F:structural constituent of ribosome"/>
    <property type="evidence" value="ECO:0007669"/>
    <property type="project" value="InterPro"/>
</dbReference>
<accession>A0A7J6LJV3</accession>
<comment type="caution">
    <text evidence="6">The sequence shown here is derived from an EMBL/GenBank/DDBJ whole genome shotgun (WGS) entry which is preliminary data.</text>
</comment>
<dbReference type="EMBL" id="JAAPAO010000448">
    <property type="protein sequence ID" value="KAF4659554.1"/>
    <property type="molecule type" value="Genomic_DNA"/>
</dbReference>
<dbReference type="InterPro" id="IPR000702">
    <property type="entry name" value="Ribosomal_uL6-like"/>
</dbReference>
<dbReference type="FunFam" id="3.90.930.12:FF:000003">
    <property type="entry name" value="60S ribosomal protein L9"/>
    <property type="match status" value="1"/>
</dbReference>
<reference evidence="6 7" key="1">
    <citation type="submission" date="2020-04" db="EMBL/GenBank/DDBJ databases">
        <title>Perkinsus chesapeaki whole genome sequence.</title>
        <authorList>
            <person name="Bogema D.R."/>
        </authorList>
    </citation>
    <scope>NUCLEOTIDE SEQUENCE [LARGE SCALE GENOMIC DNA]</scope>
    <source>
        <strain evidence="6">ATCC PRA-425</strain>
    </source>
</reference>
<gene>
    <name evidence="6" type="primary">RPL9</name>
    <name evidence="6" type="ORF">FOL47_007524</name>
</gene>
<dbReference type="OrthoDB" id="10252633at2759"/>
<evidence type="ECO:0000259" key="5">
    <source>
        <dbReference type="Pfam" id="PF00347"/>
    </source>
</evidence>
<evidence type="ECO:0000313" key="7">
    <source>
        <dbReference type="Proteomes" id="UP000591131"/>
    </source>
</evidence>
<feature type="region of interest" description="Disordered" evidence="4">
    <location>
        <begin position="1"/>
        <end position="70"/>
    </location>
</feature>
<feature type="compositionally biased region" description="Basic and acidic residues" evidence="4">
    <location>
        <begin position="337"/>
        <end position="351"/>
    </location>
</feature>
<dbReference type="InterPro" id="IPR020040">
    <property type="entry name" value="Ribosomal_uL6_a/b-dom"/>
</dbReference>
<feature type="compositionally biased region" description="Basic residues" evidence="4">
    <location>
        <begin position="326"/>
        <end position="336"/>
    </location>
</feature>
<keyword evidence="7" id="KW-1185">Reference proteome</keyword>
<dbReference type="Pfam" id="PF00347">
    <property type="entry name" value="Ribosomal_L6"/>
    <property type="match status" value="2"/>
</dbReference>
<dbReference type="Proteomes" id="UP000591131">
    <property type="component" value="Unassembled WGS sequence"/>
</dbReference>
<keyword evidence="2 6" id="KW-0689">Ribosomal protein</keyword>
<evidence type="ECO:0000256" key="4">
    <source>
        <dbReference type="SAM" id="MobiDB-lite"/>
    </source>
</evidence>
<evidence type="ECO:0000256" key="1">
    <source>
        <dbReference type="ARBA" id="ARBA00009356"/>
    </source>
</evidence>
<dbReference type="PANTHER" id="PTHR11655">
    <property type="entry name" value="60S/50S RIBOSOMAL PROTEIN L6/L9"/>
    <property type="match status" value="1"/>
</dbReference>
<protein>
    <submittedName>
        <fullName evidence="6">60S ribosomal protein L9</fullName>
    </submittedName>
</protein>
<dbReference type="AlphaFoldDB" id="A0A7J6LJV3"/>
<comment type="similarity">
    <text evidence="1">Belongs to the universal ribosomal protein uL6 family.</text>
</comment>
<dbReference type="GO" id="GO:0002181">
    <property type="term" value="P:cytoplasmic translation"/>
    <property type="evidence" value="ECO:0007669"/>
    <property type="project" value="TreeGrafter"/>
</dbReference>
<proteinExistence type="inferred from homology"/>
<dbReference type="Gene3D" id="3.90.930.12">
    <property type="entry name" value="Ribosomal protein L6, alpha-beta domain"/>
    <property type="match status" value="2"/>
</dbReference>